<organism evidence="1 2">
    <name type="scientific">Paracoccus fontiphilus</name>
    <dbReference type="NCBI Taxonomy" id="1815556"/>
    <lineage>
        <taxon>Bacteria</taxon>
        <taxon>Pseudomonadati</taxon>
        <taxon>Pseudomonadota</taxon>
        <taxon>Alphaproteobacteria</taxon>
        <taxon>Rhodobacterales</taxon>
        <taxon>Paracoccaceae</taxon>
        <taxon>Paracoccus</taxon>
    </lineage>
</organism>
<keyword evidence="2" id="KW-1185">Reference proteome</keyword>
<comment type="caution">
    <text evidence="1">The sequence shown here is derived from an EMBL/GenBank/DDBJ whole genome shotgun (WGS) entry which is preliminary data.</text>
</comment>
<evidence type="ECO:0000313" key="1">
    <source>
        <dbReference type="EMBL" id="MFC3166600.1"/>
    </source>
</evidence>
<gene>
    <name evidence="1" type="ORF">ACFOD7_00875</name>
</gene>
<accession>A0ABV7I7M1</accession>
<reference evidence="2" key="1">
    <citation type="journal article" date="2019" name="Int. J. Syst. Evol. Microbiol.">
        <title>The Global Catalogue of Microorganisms (GCM) 10K type strain sequencing project: providing services to taxonomists for standard genome sequencing and annotation.</title>
        <authorList>
            <consortium name="The Broad Institute Genomics Platform"/>
            <consortium name="The Broad Institute Genome Sequencing Center for Infectious Disease"/>
            <person name="Wu L."/>
            <person name="Ma J."/>
        </authorList>
    </citation>
    <scope>NUCLEOTIDE SEQUENCE [LARGE SCALE GENOMIC DNA]</scope>
    <source>
        <strain evidence="2">KCTC 52239</strain>
    </source>
</reference>
<protein>
    <submittedName>
        <fullName evidence="1">Uncharacterized protein</fullName>
    </submittedName>
</protein>
<proteinExistence type="predicted"/>
<dbReference type="EMBL" id="JBHRTE010000004">
    <property type="protein sequence ID" value="MFC3166600.1"/>
    <property type="molecule type" value="Genomic_DNA"/>
</dbReference>
<name>A0ABV7I7M1_9RHOB</name>
<sequence length="271" mass="29901">MIGLGAGAIIAAMQLLIAYRYIDPRLKKITRQKQVEVWSAARLEFYARCLLTSWSMTHGLPNYLIVRNGHLHMRQGIEWALDDIVQKSTSFDLAVGLTAKGLSDSAIANISMIADALSSAAADAATAKSLLEKLAPALPHIDTVPQSVLDDYVICPFGHRNAPREHFERLRFQAAYGIAATIEHILEAARELREFADTNAKEEKICIDKSQRYRRLISRFGDSITVENDMATIDVGFSALQHDLGFIKERGLCFVMVDEAEDGAPRVGSAA</sequence>
<dbReference type="RefSeq" id="WP_207466393.1">
    <property type="nucleotide sequence ID" value="NZ_JAFNAW010000008.1"/>
</dbReference>
<dbReference type="Proteomes" id="UP001595557">
    <property type="component" value="Unassembled WGS sequence"/>
</dbReference>
<evidence type="ECO:0000313" key="2">
    <source>
        <dbReference type="Proteomes" id="UP001595557"/>
    </source>
</evidence>